<organism evidence="1 2">
    <name type="scientific">Aphanizomenon flos-aquae WA102</name>
    <dbReference type="NCBI Taxonomy" id="1710896"/>
    <lineage>
        <taxon>Bacteria</taxon>
        <taxon>Bacillati</taxon>
        <taxon>Cyanobacteriota</taxon>
        <taxon>Cyanophyceae</taxon>
        <taxon>Nostocales</taxon>
        <taxon>Aphanizomenonaceae</taxon>
        <taxon>Aphanizomenon</taxon>
    </lineage>
</organism>
<feature type="non-terminal residue" evidence="1">
    <location>
        <position position="1"/>
    </location>
</feature>
<evidence type="ECO:0000313" key="2">
    <source>
        <dbReference type="Proteomes" id="UP000092093"/>
    </source>
</evidence>
<sequence length="145" mass="15839">HALLHGGFMGGNKGMMVMNQRPMGPGVTGQKVETTFAKVQRVGEKADCVLMYDSGTQLSLVSLAYVMRARLRRIDRSKLEVDVLGGQTQSYGRYLLVLEGCAGEKHEILVRAVAQIGQAYFAKCPEWIGDVLPGDRKGGGWGKRL</sequence>
<reference evidence="1 2" key="1">
    <citation type="submission" date="2015-09" db="EMBL/GenBank/DDBJ databases">
        <title>Aphanizomenon flos-aquae WA102.</title>
        <authorList>
            <person name="Driscoll C."/>
        </authorList>
    </citation>
    <scope>NUCLEOTIDE SEQUENCE [LARGE SCALE GENOMIC DNA]</scope>
    <source>
        <strain evidence="1">WA102</strain>
    </source>
</reference>
<dbReference type="EMBL" id="LJOW01001019">
    <property type="protein sequence ID" value="OBQ31846.1"/>
    <property type="molecule type" value="Genomic_DNA"/>
</dbReference>
<evidence type="ECO:0000313" key="1">
    <source>
        <dbReference type="EMBL" id="OBQ31846.1"/>
    </source>
</evidence>
<name>A0A1B7W432_APHFL</name>
<dbReference type="AlphaFoldDB" id="A0A1B7W432"/>
<dbReference type="Proteomes" id="UP000092093">
    <property type="component" value="Unassembled WGS sequence"/>
</dbReference>
<gene>
    <name evidence="1" type="ORF">AN484_28585</name>
</gene>
<comment type="caution">
    <text evidence="1">The sequence shown here is derived from an EMBL/GenBank/DDBJ whole genome shotgun (WGS) entry which is preliminary data.</text>
</comment>
<proteinExistence type="predicted"/>
<protein>
    <submittedName>
        <fullName evidence="1">Uncharacterized protein</fullName>
    </submittedName>
</protein>
<accession>A0A1B7W432</accession>